<organism evidence="2 3">
    <name type="scientific">Actinomadura chibensis</name>
    <dbReference type="NCBI Taxonomy" id="392828"/>
    <lineage>
        <taxon>Bacteria</taxon>
        <taxon>Bacillati</taxon>
        <taxon>Actinomycetota</taxon>
        <taxon>Actinomycetes</taxon>
        <taxon>Streptosporangiales</taxon>
        <taxon>Thermomonosporaceae</taxon>
        <taxon>Actinomadura</taxon>
    </lineage>
</organism>
<dbReference type="RefSeq" id="WP_067897104.1">
    <property type="nucleotide sequence ID" value="NZ_VSFG01000011.1"/>
</dbReference>
<dbReference type="Pfam" id="PF13649">
    <property type="entry name" value="Methyltransf_25"/>
    <property type="match status" value="1"/>
</dbReference>
<dbReference type="SUPFAM" id="SSF53335">
    <property type="entry name" value="S-adenosyl-L-methionine-dependent methyltransferases"/>
    <property type="match status" value="1"/>
</dbReference>
<dbReference type="InterPro" id="IPR029063">
    <property type="entry name" value="SAM-dependent_MTases_sf"/>
</dbReference>
<evidence type="ECO:0000259" key="1">
    <source>
        <dbReference type="Pfam" id="PF13649"/>
    </source>
</evidence>
<keyword evidence="2" id="KW-0808">Transferase</keyword>
<dbReference type="InterPro" id="IPR041698">
    <property type="entry name" value="Methyltransf_25"/>
</dbReference>
<evidence type="ECO:0000313" key="2">
    <source>
        <dbReference type="EMBL" id="TYB41170.1"/>
    </source>
</evidence>
<dbReference type="CDD" id="cd02440">
    <property type="entry name" value="AdoMet_MTases"/>
    <property type="match status" value="1"/>
</dbReference>
<dbReference type="AlphaFoldDB" id="A0A5D0N9P9"/>
<dbReference type="Proteomes" id="UP000323380">
    <property type="component" value="Unassembled WGS sequence"/>
</dbReference>
<sequence>MTESATREAYDAVARLYADTFRDALADMPLDRAMLAAFADLVRGLGPVADLGCGPGRLTGHLVSLGLDAFGIDLSPEMIELARAEHPGLRFDVGTMAALDLADESVGGVLAWYSTIHTAPADLPQVFAELHRVLVPGGHLLIGFQSCGGDRPLPHDHRVAPAHLWPLEPMAVLLAETGLVEVCRVGRAAMEGERVPSGHLLFRKP</sequence>
<keyword evidence="3" id="KW-1185">Reference proteome</keyword>
<keyword evidence="2" id="KW-0489">Methyltransferase</keyword>
<name>A0A5D0N9P9_9ACTN</name>
<dbReference type="STRING" id="1220554.GCA_001552135_05383"/>
<proteinExistence type="predicted"/>
<dbReference type="GO" id="GO:0008168">
    <property type="term" value="F:methyltransferase activity"/>
    <property type="evidence" value="ECO:0007669"/>
    <property type="project" value="UniProtKB-KW"/>
</dbReference>
<dbReference type="PANTHER" id="PTHR42912">
    <property type="entry name" value="METHYLTRANSFERASE"/>
    <property type="match status" value="1"/>
</dbReference>
<comment type="caution">
    <text evidence="2">The sequence shown here is derived from an EMBL/GenBank/DDBJ whole genome shotgun (WGS) entry which is preliminary data.</text>
</comment>
<dbReference type="InterPro" id="IPR050508">
    <property type="entry name" value="Methyltransf_Superfamily"/>
</dbReference>
<dbReference type="EMBL" id="VSFG01000011">
    <property type="protein sequence ID" value="TYB41170.1"/>
    <property type="molecule type" value="Genomic_DNA"/>
</dbReference>
<accession>A0A5D0N9P9</accession>
<reference evidence="2 3" key="1">
    <citation type="submission" date="2019-08" db="EMBL/GenBank/DDBJ databases">
        <title>Actinomadura sp. nov. CYP1-5 isolated from mountain soil.</title>
        <authorList>
            <person name="Songsumanus A."/>
            <person name="Kuncharoen N."/>
            <person name="Kudo T."/>
            <person name="Yuki M."/>
            <person name="Igarashi Y."/>
            <person name="Tanasupawat S."/>
        </authorList>
    </citation>
    <scope>NUCLEOTIDE SEQUENCE [LARGE SCALE GENOMIC DNA]</scope>
    <source>
        <strain evidence="2 3">JCM 14158</strain>
    </source>
</reference>
<feature type="domain" description="Methyltransferase" evidence="1">
    <location>
        <begin position="48"/>
        <end position="138"/>
    </location>
</feature>
<dbReference type="GO" id="GO:0032259">
    <property type="term" value="P:methylation"/>
    <property type="evidence" value="ECO:0007669"/>
    <property type="project" value="UniProtKB-KW"/>
</dbReference>
<gene>
    <name evidence="2" type="ORF">FXF69_37315</name>
</gene>
<dbReference type="Gene3D" id="3.40.50.150">
    <property type="entry name" value="Vaccinia Virus protein VP39"/>
    <property type="match status" value="1"/>
</dbReference>
<protein>
    <submittedName>
        <fullName evidence="2">Methyltransferase domain-containing protein</fullName>
    </submittedName>
</protein>
<evidence type="ECO:0000313" key="3">
    <source>
        <dbReference type="Proteomes" id="UP000323380"/>
    </source>
</evidence>